<dbReference type="OrthoDB" id="370725at2"/>
<keyword evidence="3 5" id="KW-0175">Coiled coil</keyword>
<keyword evidence="6" id="KW-1133">Transmembrane helix</keyword>
<dbReference type="InterPro" id="IPR003798">
    <property type="entry name" value="DNA_recombination_RmuC"/>
</dbReference>
<evidence type="ECO:0000313" key="8">
    <source>
        <dbReference type="Proteomes" id="UP000001845"/>
    </source>
</evidence>
<name>D5E5G8_MYCCM</name>
<sequence>MSTNATLIISIVLSFISLIIVITASILGVILIKKMKNNQPKEMSLVENKTEDFLRDQNAYLKANIESIKEIGKNSKEWNEHISNELKIKLSELNDAKEKIQKDSNLWRDEEVKRSDANVQKINSSLELGFEKIIKPKLENEFGNLEKNVSNLQEKIHDLQKLSSNIEELKSIFNKSFKSLGTVGEIALEKILSDSFIEGQGFYRQYDMGDRKIVDFAITIGQEEGNNNTLLPIDSKFPLEAFKDYLDIKSNPNSTQSEITNAEKYFADNIKNKAKDVASKYIIQNKTTDVALIFIPSEAIFTEIISLKGGTLTEEIRKNYKIEFISPSITNYIVSMISTWHNRFKDSMYAKEFVDLIDQFEKKYLSREKKIESIAKRAISLNNELTDLLKSDQKLFLNLHKFKNSKKRMWTSFEKDESLLQARIENSKILDDIYDEIDEAELLENNSLE</sequence>
<organism evidence="7 8">
    <name type="scientific">Mycoplasma crocodyli (strain ATCC 51981 / MP145)</name>
    <dbReference type="NCBI Taxonomy" id="512564"/>
    <lineage>
        <taxon>Bacteria</taxon>
        <taxon>Bacillati</taxon>
        <taxon>Mycoplasmatota</taxon>
        <taxon>Mollicutes</taxon>
        <taxon>Mycoplasmataceae</taxon>
        <taxon>Mycoplasma</taxon>
    </lineage>
</organism>
<keyword evidence="4" id="KW-0233">DNA recombination</keyword>
<dbReference type="PANTHER" id="PTHR30563:SF0">
    <property type="entry name" value="DNA RECOMBINATION PROTEIN RMUC"/>
    <property type="match status" value="1"/>
</dbReference>
<dbReference type="KEGG" id="mcd:MCRO_0375"/>
<evidence type="ECO:0000256" key="4">
    <source>
        <dbReference type="ARBA" id="ARBA00023172"/>
    </source>
</evidence>
<comment type="function">
    <text evidence="1">Involved in DNA recombination.</text>
</comment>
<dbReference type="RefSeq" id="WP_013054713.1">
    <property type="nucleotide sequence ID" value="NC_014014.1"/>
</dbReference>
<keyword evidence="6" id="KW-0472">Membrane</keyword>
<accession>D5E5G8</accession>
<evidence type="ECO:0000256" key="1">
    <source>
        <dbReference type="ARBA" id="ARBA00003416"/>
    </source>
</evidence>
<reference evidence="8" key="1">
    <citation type="submission" date="2010-03" db="EMBL/GenBank/DDBJ databases">
        <title>The complete genome of Mycoplasma crocodyli MP145.</title>
        <authorList>
            <person name="Glass J.I."/>
            <person name="Durkin A.S."/>
            <person name="Hostetler J."/>
            <person name="Jackson J."/>
            <person name="Johnson J."/>
            <person name="May M.A."/>
            <person name="Paralanov V."/>
            <person name="Radune D."/>
            <person name="Szczypinski B."/>
            <person name="Brown D.R."/>
        </authorList>
    </citation>
    <scope>NUCLEOTIDE SEQUENCE [LARGE SCALE GENOMIC DNA]</scope>
    <source>
        <strain evidence="8">ATCC 51981 / MP145</strain>
    </source>
</reference>
<reference key="2">
    <citation type="submission" date="2010-03" db="EMBL/GenBank/DDBJ databases">
        <authorList>
            <person name="Ma Z."/>
            <person name="Wang X."/>
            <person name="Liu H."/>
        </authorList>
    </citation>
    <scope>NUCLEOTIDE SEQUENCE</scope>
    <source>
        <strain>MP145</strain>
    </source>
</reference>
<feature type="coiled-coil region" evidence="5">
    <location>
        <begin position="79"/>
        <end position="110"/>
    </location>
</feature>
<evidence type="ECO:0000256" key="5">
    <source>
        <dbReference type="SAM" id="Coils"/>
    </source>
</evidence>
<dbReference type="STRING" id="512564.MCRO_0375"/>
<dbReference type="Proteomes" id="UP000001845">
    <property type="component" value="Chromosome"/>
</dbReference>
<evidence type="ECO:0000256" key="2">
    <source>
        <dbReference type="ARBA" id="ARBA00009840"/>
    </source>
</evidence>
<evidence type="ECO:0000256" key="3">
    <source>
        <dbReference type="ARBA" id="ARBA00023054"/>
    </source>
</evidence>
<dbReference type="Pfam" id="PF02646">
    <property type="entry name" value="RmuC"/>
    <property type="match status" value="1"/>
</dbReference>
<gene>
    <name evidence="7" type="primary">rmuC</name>
    <name evidence="7" type="ordered locus">MCRO_0375</name>
</gene>
<dbReference type="eggNOG" id="COG1322">
    <property type="taxonomic scope" value="Bacteria"/>
</dbReference>
<keyword evidence="8" id="KW-1185">Reference proteome</keyword>
<feature type="transmembrane region" description="Helical" evidence="6">
    <location>
        <begin position="6"/>
        <end position="32"/>
    </location>
</feature>
<dbReference type="PANTHER" id="PTHR30563">
    <property type="entry name" value="DNA RECOMBINATION PROTEIN RMUC"/>
    <property type="match status" value="1"/>
</dbReference>
<dbReference type="GO" id="GO:0006310">
    <property type="term" value="P:DNA recombination"/>
    <property type="evidence" value="ECO:0007669"/>
    <property type="project" value="UniProtKB-KW"/>
</dbReference>
<protein>
    <submittedName>
        <fullName evidence="7">DNA recombination protein</fullName>
    </submittedName>
</protein>
<proteinExistence type="inferred from homology"/>
<keyword evidence="6" id="KW-0812">Transmembrane</keyword>
<feature type="coiled-coil region" evidence="5">
    <location>
        <begin position="135"/>
        <end position="172"/>
    </location>
</feature>
<reference evidence="7 8" key="3">
    <citation type="journal article" date="2011" name="J. Bacteriol.">
        <title>Genome sequences of Mycoplasma alligatoris A21JP2T and Mycoplasma crocodyli MP145T.</title>
        <authorList>
            <person name="Brown D.R."/>
            <person name="Farmerie W.G."/>
            <person name="May M."/>
            <person name="Benders G.A."/>
            <person name="Durkin A.S."/>
            <person name="Hlavinka K."/>
            <person name="Hostetler J."/>
            <person name="Jackson J."/>
            <person name="Johnson J."/>
            <person name="Miller R.H."/>
            <person name="Paralanov V."/>
            <person name="Radune D."/>
            <person name="Szczypinski B."/>
            <person name="Glass J.I."/>
        </authorList>
    </citation>
    <scope>NUCLEOTIDE SEQUENCE [LARGE SCALE GENOMIC DNA]</scope>
    <source>
        <strain evidence="8">ATCC 51981 / MP145</strain>
    </source>
</reference>
<evidence type="ECO:0000256" key="6">
    <source>
        <dbReference type="SAM" id="Phobius"/>
    </source>
</evidence>
<dbReference type="AlphaFoldDB" id="D5E5G8"/>
<dbReference type="EMBL" id="CP001991">
    <property type="protein sequence ID" value="ADE19937.1"/>
    <property type="molecule type" value="Genomic_DNA"/>
</dbReference>
<evidence type="ECO:0000313" key="7">
    <source>
        <dbReference type="EMBL" id="ADE19937.1"/>
    </source>
</evidence>
<comment type="similarity">
    <text evidence="2">Belongs to the RmuC family.</text>
</comment>
<dbReference type="HOGENOM" id="CLU_609459_0_0_14"/>